<feature type="transmembrane region" description="Helical" evidence="1">
    <location>
        <begin position="148"/>
        <end position="169"/>
    </location>
</feature>
<keyword evidence="1" id="KW-1133">Transmembrane helix</keyword>
<accession>A0A834SW61</accession>
<organism evidence="2 3">
    <name type="scientific">Senna tora</name>
    <dbReference type="NCBI Taxonomy" id="362788"/>
    <lineage>
        <taxon>Eukaryota</taxon>
        <taxon>Viridiplantae</taxon>
        <taxon>Streptophyta</taxon>
        <taxon>Embryophyta</taxon>
        <taxon>Tracheophyta</taxon>
        <taxon>Spermatophyta</taxon>
        <taxon>Magnoliopsida</taxon>
        <taxon>eudicotyledons</taxon>
        <taxon>Gunneridae</taxon>
        <taxon>Pentapetalae</taxon>
        <taxon>rosids</taxon>
        <taxon>fabids</taxon>
        <taxon>Fabales</taxon>
        <taxon>Fabaceae</taxon>
        <taxon>Caesalpinioideae</taxon>
        <taxon>Cassia clade</taxon>
        <taxon>Senna</taxon>
    </lineage>
</organism>
<gene>
    <name evidence="2" type="ORF">G2W53_043785</name>
</gene>
<feature type="transmembrane region" description="Helical" evidence="1">
    <location>
        <begin position="42"/>
        <end position="73"/>
    </location>
</feature>
<evidence type="ECO:0000256" key="1">
    <source>
        <dbReference type="SAM" id="Phobius"/>
    </source>
</evidence>
<evidence type="ECO:0000313" key="2">
    <source>
        <dbReference type="EMBL" id="KAF7804674.1"/>
    </source>
</evidence>
<keyword evidence="1" id="KW-0812">Transmembrane</keyword>
<sequence>MDAAAFFGVGLGGGTFFPGDVLVDVLEALAGLSFGLGREETFGLAATLGFAAAGLAFTGALAFAAAFGFATVFGLAGALVAALDVFVSLALEAGLALGFAAAGFFFAGTEFTDGFGADDLAGGSLKEPLTLTSFPAATSFLDWVKRSFLKLGGSCLCFSSINLAIAYWLEPVFSFSEFGFEAAMVITRVSYDVFKHEIQAAKLIHLFYSSSASSCYGNDPSRVLSKFCVGISAFSSNRRASIGLYAANTQAKSIKQYAL</sequence>
<dbReference type="Proteomes" id="UP000634136">
    <property type="component" value="Unassembled WGS sequence"/>
</dbReference>
<evidence type="ECO:0000313" key="3">
    <source>
        <dbReference type="Proteomes" id="UP000634136"/>
    </source>
</evidence>
<comment type="caution">
    <text evidence="2">The sequence shown here is derived from an EMBL/GenBank/DDBJ whole genome shotgun (WGS) entry which is preliminary data.</text>
</comment>
<proteinExistence type="predicted"/>
<feature type="transmembrane region" description="Helical" evidence="1">
    <location>
        <begin position="85"/>
        <end position="107"/>
    </location>
</feature>
<dbReference type="AlphaFoldDB" id="A0A834SW61"/>
<keyword evidence="1" id="KW-0472">Membrane</keyword>
<reference evidence="2" key="1">
    <citation type="submission" date="2020-09" db="EMBL/GenBank/DDBJ databases">
        <title>Genome-Enabled Discovery of Anthraquinone Biosynthesis in Senna tora.</title>
        <authorList>
            <person name="Kang S.-H."/>
            <person name="Pandey R.P."/>
            <person name="Lee C.-M."/>
            <person name="Sim J.-S."/>
            <person name="Jeong J.-T."/>
            <person name="Choi B.-S."/>
            <person name="Jung M."/>
            <person name="Ginzburg D."/>
            <person name="Zhao K."/>
            <person name="Won S.Y."/>
            <person name="Oh T.-J."/>
            <person name="Yu Y."/>
            <person name="Kim N.-H."/>
            <person name="Lee O.R."/>
            <person name="Lee T.-H."/>
            <person name="Bashyal P."/>
            <person name="Kim T.-S."/>
            <person name="Lee W.-H."/>
            <person name="Kawkins C."/>
            <person name="Kim C.-K."/>
            <person name="Kim J.S."/>
            <person name="Ahn B.O."/>
            <person name="Rhee S.Y."/>
            <person name="Sohng J.K."/>
        </authorList>
    </citation>
    <scope>NUCLEOTIDE SEQUENCE</scope>
    <source>
        <tissue evidence="2">Leaf</tissue>
    </source>
</reference>
<dbReference type="OrthoDB" id="10661136at2759"/>
<protein>
    <submittedName>
        <fullName evidence="2">Histone H1.2</fullName>
    </submittedName>
</protein>
<keyword evidence="3" id="KW-1185">Reference proteome</keyword>
<dbReference type="EMBL" id="JAAIUW010000013">
    <property type="protein sequence ID" value="KAF7804674.1"/>
    <property type="molecule type" value="Genomic_DNA"/>
</dbReference>
<name>A0A834SW61_9FABA</name>